<keyword evidence="9" id="KW-1185">Reference proteome</keyword>
<evidence type="ECO:0000313" key="9">
    <source>
        <dbReference type="Proteomes" id="UP000823775"/>
    </source>
</evidence>
<feature type="signal peptide" evidence="6">
    <location>
        <begin position="1"/>
        <end position="20"/>
    </location>
</feature>
<dbReference type="Proteomes" id="UP000823775">
    <property type="component" value="Unassembled WGS sequence"/>
</dbReference>
<feature type="disulfide bond" evidence="4">
    <location>
        <begin position="23"/>
        <end position="38"/>
    </location>
</feature>
<organism evidence="8 9">
    <name type="scientific">Datura stramonium</name>
    <name type="common">Jimsonweed</name>
    <name type="synonym">Common thornapple</name>
    <dbReference type="NCBI Taxonomy" id="4076"/>
    <lineage>
        <taxon>Eukaryota</taxon>
        <taxon>Viridiplantae</taxon>
        <taxon>Streptophyta</taxon>
        <taxon>Embryophyta</taxon>
        <taxon>Tracheophyta</taxon>
        <taxon>Spermatophyta</taxon>
        <taxon>Magnoliopsida</taxon>
        <taxon>eudicotyledons</taxon>
        <taxon>Gunneridae</taxon>
        <taxon>Pentapetalae</taxon>
        <taxon>asterids</taxon>
        <taxon>lamiids</taxon>
        <taxon>Solanales</taxon>
        <taxon>Solanaceae</taxon>
        <taxon>Solanoideae</taxon>
        <taxon>Datureae</taxon>
        <taxon>Datura</taxon>
    </lineage>
</organism>
<dbReference type="PROSITE" id="PS00026">
    <property type="entry name" value="CHIT_BIND_I_1"/>
    <property type="match status" value="1"/>
</dbReference>
<dbReference type="PRINTS" id="PR00451">
    <property type="entry name" value="CHITINBINDNG"/>
</dbReference>
<sequence length="118" mass="12640">MKFQVVILMILALLLTTTSAQQCGRQAGGRACANRLCCSQYGFCGTTRAYCGVGCQSNCRRYATNTTGQGCAGASTGFCGTTQGLLWSWLPEQLSRRYATNTTGQGENEEHKNNGGHN</sequence>
<keyword evidence="2 6" id="KW-0732">Signal</keyword>
<proteinExistence type="predicted"/>
<dbReference type="CDD" id="cd00035">
    <property type="entry name" value="ChtBD1"/>
    <property type="match status" value="1"/>
</dbReference>
<feature type="disulfide bond" evidence="4">
    <location>
        <begin position="32"/>
        <end position="44"/>
    </location>
</feature>
<keyword evidence="3 4" id="KW-1015">Disulfide bond</keyword>
<protein>
    <recommendedName>
        <fullName evidence="7">Chitin-binding type-1 domain-containing protein</fullName>
    </recommendedName>
</protein>
<comment type="caution">
    <text evidence="8">The sequence shown here is derived from an EMBL/GenBank/DDBJ whole genome shotgun (WGS) entry which is preliminary data.</text>
</comment>
<feature type="chain" id="PRO_5046269346" description="Chitin-binding type-1 domain-containing protein" evidence="6">
    <location>
        <begin position="21"/>
        <end position="118"/>
    </location>
</feature>
<dbReference type="InterPro" id="IPR001002">
    <property type="entry name" value="Chitin-bd_1"/>
</dbReference>
<keyword evidence="1 4" id="KW-0147">Chitin-binding</keyword>
<feature type="region of interest" description="Disordered" evidence="5">
    <location>
        <begin position="99"/>
        <end position="118"/>
    </location>
</feature>
<dbReference type="SMART" id="SM00270">
    <property type="entry name" value="ChtBD1"/>
    <property type="match status" value="1"/>
</dbReference>
<reference evidence="8 9" key="1">
    <citation type="journal article" date="2021" name="BMC Genomics">
        <title>Datura genome reveals duplications of psychoactive alkaloid biosynthetic genes and high mutation rate following tissue culture.</title>
        <authorList>
            <person name="Rajewski A."/>
            <person name="Carter-House D."/>
            <person name="Stajich J."/>
            <person name="Litt A."/>
        </authorList>
    </citation>
    <scope>NUCLEOTIDE SEQUENCE [LARGE SCALE GENOMIC DNA]</scope>
    <source>
        <strain evidence="8">AR-01</strain>
    </source>
</reference>
<evidence type="ECO:0000259" key="7">
    <source>
        <dbReference type="PROSITE" id="PS50941"/>
    </source>
</evidence>
<dbReference type="InterPro" id="IPR018371">
    <property type="entry name" value="Chitin-binding_1_CS"/>
</dbReference>
<dbReference type="Gene3D" id="3.30.60.10">
    <property type="entry name" value="Endochitinase-like"/>
    <property type="match status" value="1"/>
</dbReference>
<dbReference type="Pfam" id="PF00187">
    <property type="entry name" value="Chitin_bind_1"/>
    <property type="match status" value="1"/>
</dbReference>
<feature type="disulfide bond" evidence="4">
    <location>
        <begin position="37"/>
        <end position="51"/>
    </location>
</feature>
<evidence type="ECO:0000313" key="8">
    <source>
        <dbReference type="EMBL" id="MCE3216002.1"/>
    </source>
</evidence>
<dbReference type="EMBL" id="JACEIK010012014">
    <property type="protein sequence ID" value="MCE3216002.1"/>
    <property type="molecule type" value="Genomic_DNA"/>
</dbReference>
<gene>
    <name evidence="8" type="ORF">HAX54_004368</name>
</gene>
<name>A0ABS8WSU3_DATST</name>
<evidence type="ECO:0000256" key="5">
    <source>
        <dbReference type="SAM" id="MobiDB-lite"/>
    </source>
</evidence>
<evidence type="ECO:0000256" key="4">
    <source>
        <dbReference type="PROSITE-ProRule" id="PRU00261"/>
    </source>
</evidence>
<evidence type="ECO:0000256" key="6">
    <source>
        <dbReference type="SAM" id="SignalP"/>
    </source>
</evidence>
<accession>A0ABS8WSU3</accession>
<feature type="compositionally biased region" description="Basic and acidic residues" evidence="5">
    <location>
        <begin position="108"/>
        <end position="118"/>
    </location>
</feature>
<feature type="domain" description="Chitin-binding type-1" evidence="7">
    <location>
        <begin position="20"/>
        <end position="61"/>
    </location>
</feature>
<dbReference type="InterPro" id="IPR036861">
    <property type="entry name" value="Endochitinase-like_sf"/>
</dbReference>
<evidence type="ECO:0000256" key="3">
    <source>
        <dbReference type="ARBA" id="ARBA00023157"/>
    </source>
</evidence>
<feature type="disulfide bond" evidence="4">
    <location>
        <begin position="55"/>
        <end position="59"/>
    </location>
</feature>
<evidence type="ECO:0000256" key="2">
    <source>
        <dbReference type="ARBA" id="ARBA00022729"/>
    </source>
</evidence>
<dbReference type="SUPFAM" id="SSF57016">
    <property type="entry name" value="Plant lectins/antimicrobial peptides"/>
    <property type="match status" value="1"/>
</dbReference>
<dbReference type="PROSITE" id="PS50941">
    <property type="entry name" value="CHIT_BIND_I_2"/>
    <property type="match status" value="1"/>
</dbReference>
<evidence type="ECO:0000256" key="1">
    <source>
        <dbReference type="ARBA" id="ARBA00022669"/>
    </source>
</evidence>